<dbReference type="InterPro" id="IPR020847">
    <property type="entry name" value="AP_endonuclease_F1_BS"/>
</dbReference>
<accession>A0A8T3VF90</accession>
<name>A0A8T3VF90_9EURY</name>
<dbReference type="NCBIfam" id="TIGR00633">
    <property type="entry name" value="xth"/>
    <property type="match status" value="1"/>
</dbReference>
<feature type="site" description="Interaction with DNA substrate" evidence="7">
    <location>
        <position position="237"/>
    </location>
</feature>
<dbReference type="GO" id="GO:0008081">
    <property type="term" value="F:phosphoric diester hydrolase activity"/>
    <property type="evidence" value="ECO:0007669"/>
    <property type="project" value="TreeGrafter"/>
</dbReference>
<dbReference type="NCBIfam" id="TIGR00195">
    <property type="entry name" value="exoDNase_III"/>
    <property type="match status" value="1"/>
</dbReference>
<dbReference type="RefSeq" id="WP_303738391.1">
    <property type="nucleotide sequence ID" value="NZ_SUTK01000006.1"/>
</dbReference>
<dbReference type="GO" id="GO:0046872">
    <property type="term" value="F:metal ion binding"/>
    <property type="evidence" value="ECO:0007669"/>
    <property type="project" value="UniProtKB-KW"/>
</dbReference>
<feature type="active site" evidence="5">
    <location>
        <position position="103"/>
    </location>
</feature>
<evidence type="ECO:0000256" key="1">
    <source>
        <dbReference type="ARBA" id="ARBA00007092"/>
    </source>
</evidence>
<feature type="binding site" evidence="6">
    <location>
        <position position="7"/>
    </location>
    <ligand>
        <name>Mg(2+)</name>
        <dbReference type="ChEBI" id="CHEBI:18420"/>
        <label>1</label>
    </ligand>
</feature>
<dbReference type="GO" id="GO:0003677">
    <property type="term" value="F:DNA binding"/>
    <property type="evidence" value="ECO:0007669"/>
    <property type="project" value="InterPro"/>
</dbReference>
<feature type="active site" description="Proton acceptor" evidence="5">
    <location>
        <position position="237"/>
    </location>
</feature>
<feature type="active site" description="Proton donor/acceptor" evidence="5">
    <location>
        <position position="140"/>
    </location>
</feature>
<dbReference type="SUPFAM" id="SSF56219">
    <property type="entry name" value="DNase I-like"/>
    <property type="match status" value="1"/>
</dbReference>
<dbReference type="EMBL" id="SUTK01000006">
    <property type="protein sequence ID" value="MBE6501278.1"/>
    <property type="molecule type" value="Genomic_DNA"/>
</dbReference>
<keyword evidence="2 6" id="KW-0479">Metal-binding</keyword>
<dbReference type="InterPro" id="IPR036691">
    <property type="entry name" value="Endo/exonu/phosph_ase_sf"/>
</dbReference>
<dbReference type="PANTHER" id="PTHR22748">
    <property type="entry name" value="AP ENDONUCLEASE"/>
    <property type="match status" value="1"/>
</dbReference>
<feature type="binding site" evidence="6">
    <location>
        <position position="35"/>
    </location>
    <ligand>
        <name>Mg(2+)</name>
        <dbReference type="ChEBI" id="CHEBI:18420"/>
        <label>1</label>
    </ligand>
</feature>
<evidence type="ECO:0000256" key="5">
    <source>
        <dbReference type="PIRSR" id="PIRSR604808-1"/>
    </source>
</evidence>
<dbReference type="Proteomes" id="UP000783037">
    <property type="component" value="Unassembled WGS sequence"/>
</dbReference>
<evidence type="ECO:0000313" key="9">
    <source>
        <dbReference type="EMBL" id="MBE6501278.1"/>
    </source>
</evidence>
<feature type="site" description="Important for catalytic activity" evidence="7">
    <location>
        <position position="211"/>
    </location>
</feature>
<sequence length="420" mass="49024">MKIISWNVNGIKSLIKTGHFEEIFAEKPDILCLQEVKSAEIPEVENYYSYLFPSQKGVNYSGTAIYTKIKPVSVKKGLGIKEFDDEGRVIKLEFENFNLFNMYAPTGAGGNEEYKHKTDFYDKFTEYVKKSNKPVIFCGDFNRISTELDAKNIKNIKNKSGFMPEEEAWFKELLSTKYLDAFREFNDKGDNFTWWPYAWDSRTKNNGYRFDYFIVSKSFESTLTDSYILKDQLGSDHAPIVLELNSCQVCGTVNNNNNEFCYHCGIKLSEPEDENEQSREEKLEIAKDKIILLDLNYTLIANSKEIWNYPIEKKIKSQEYEKDLIELIKDNYVILITASPYKRSHKILRDIKEKTGFEPDESYWNFGGQPTQIKKYWMENEVIPQHGDEADKYLAIESNPATRRMYKKLGIEARPKSDFI</sequence>
<feature type="binding site" evidence="6">
    <location>
        <position position="140"/>
    </location>
    <ligand>
        <name>Mg(2+)</name>
        <dbReference type="ChEBI" id="CHEBI:18420"/>
        <label>1</label>
    </ligand>
</feature>
<dbReference type="GO" id="GO:0008311">
    <property type="term" value="F:double-stranded DNA 3'-5' DNA exonuclease activity"/>
    <property type="evidence" value="ECO:0007669"/>
    <property type="project" value="UniProtKB-EC"/>
</dbReference>
<proteinExistence type="inferred from homology"/>
<dbReference type="GO" id="GO:0006284">
    <property type="term" value="P:base-excision repair"/>
    <property type="evidence" value="ECO:0007669"/>
    <property type="project" value="TreeGrafter"/>
</dbReference>
<feature type="binding site" evidence="6">
    <location>
        <position position="237"/>
    </location>
    <ligand>
        <name>Mg(2+)</name>
        <dbReference type="ChEBI" id="CHEBI:18420"/>
        <label>1</label>
    </ligand>
</feature>
<evidence type="ECO:0000256" key="3">
    <source>
        <dbReference type="ARBA" id="ARBA00022801"/>
    </source>
</evidence>
<dbReference type="PROSITE" id="PS00726">
    <property type="entry name" value="AP_NUCLEASE_F1_1"/>
    <property type="match status" value="1"/>
</dbReference>
<dbReference type="AlphaFoldDB" id="A0A8T3VF90"/>
<feature type="domain" description="Endonuclease/exonuclease/phosphatase" evidence="8">
    <location>
        <begin position="4"/>
        <end position="237"/>
    </location>
</feature>
<feature type="binding site" evidence="6">
    <location>
        <position position="236"/>
    </location>
    <ligand>
        <name>Mg(2+)</name>
        <dbReference type="ChEBI" id="CHEBI:18420"/>
        <label>1</label>
    </ligand>
</feature>
<feature type="binding site" evidence="6">
    <location>
        <position position="142"/>
    </location>
    <ligand>
        <name>Mg(2+)</name>
        <dbReference type="ChEBI" id="CHEBI:18420"/>
        <label>1</label>
    </ligand>
</feature>
<evidence type="ECO:0000256" key="2">
    <source>
        <dbReference type="ARBA" id="ARBA00022723"/>
    </source>
</evidence>
<dbReference type="InterPro" id="IPR005135">
    <property type="entry name" value="Endo/exonuclease/phosphatase"/>
</dbReference>
<keyword evidence="4 6" id="KW-0460">Magnesium</keyword>
<evidence type="ECO:0000259" key="8">
    <source>
        <dbReference type="Pfam" id="PF03372"/>
    </source>
</evidence>
<keyword evidence="6" id="KW-0464">Manganese</keyword>
<feature type="site" description="Transition state stabilizer" evidence="7">
    <location>
        <position position="142"/>
    </location>
</feature>
<reference evidence="9" key="1">
    <citation type="submission" date="2019-04" db="EMBL/GenBank/DDBJ databases">
        <title>Evolution of Biomass-Degrading Anaerobic Consortia Revealed by Metagenomics.</title>
        <authorList>
            <person name="Peng X."/>
        </authorList>
    </citation>
    <scope>NUCLEOTIDE SEQUENCE</scope>
    <source>
        <strain evidence="9">SIG18</strain>
    </source>
</reference>
<evidence type="ECO:0000256" key="6">
    <source>
        <dbReference type="PIRSR" id="PIRSR604808-2"/>
    </source>
</evidence>
<dbReference type="EC" id="3.1.11.2" evidence="9"/>
<dbReference type="InterPro" id="IPR004808">
    <property type="entry name" value="AP_endonuc_1"/>
</dbReference>
<protein>
    <submittedName>
        <fullName evidence="9">Exodeoxyribonuclease III</fullName>
        <ecNumber evidence="9">3.1.11.2</ecNumber>
    </submittedName>
</protein>
<dbReference type="GO" id="GO:0003906">
    <property type="term" value="F:DNA-(apurinic or apyrimidinic site) endonuclease activity"/>
    <property type="evidence" value="ECO:0007669"/>
    <property type="project" value="TreeGrafter"/>
</dbReference>
<dbReference type="PROSITE" id="PS51435">
    <property type="entry name" value="AP_NUCLEASE_F1_4"/>
    <property type="match status" value="1"/>
</dbReference>
<gene>
    <name evidence="9" type="primary">xth</name>
    <name evidence="9" type="ORF">E7Z79_02425</name>
</gene>
<comment type="cofactor">
    <cofactor evidence="6">
        <name>Mg(2+)</name>
        <dbReference type="ChEBI" id="CHEBI:18420"/>
    </cofactor>
    <cofactor evidence="6">
        <name>Mn(2+)</name>
        <dbReference type="ChEBI" id="CHEBI:29035"/>
    </cofactor>
    <text evidence="6">Probably binds two magnesium or manganese ions per subunit.</text>
</comment>
<evidence type="ECO:0000256" key="7">
    <source>
        <dbReference type="PIRSR" id="PIRSR604808-3"/>
    </source>
</evidence>
<dbReference type="Gene3D" id="3.60.10.10">
    <property type="entry name" value="Endonuclease/exonuclease/phosphatase"/>
    <property type="match status" value="1"/>
</dbReference>
<comment type="caution">
    <text evidence="9">The sequence shown here is derived from an EMBL/GenBank/DDBJ whole genome shotgun (WGS) entry which is preliminary data.</text>
</comment>
<dbReference type="Pfam" id="PF03372">
    <property type="entry name" value="Exo_endo_phos"/>
    <property type="match status" value="1"/>
</dbReference>
<organism evidence="9 10">
    <name type="scientific">Methanobrevibacter thaueri</name>
    <dbReference type="NCBI Taxonomy" id="190975"/>
    <lineage>
        <taxon>Archaea</taxon>
        <taxon>Methanobacteriati</taxon>
        <taxon>Methanobacteriota</taxon>
        <taxon>Methanomada group</taxon>
        <taxon>Methanobacteria</taxon>
        <taxon>Methanobacteriales</taxon>
        <taxon>Methanobacteriaceae</taxon>
        <taxon>Methanobrevibacter</taxon>
    </lineage>
</organism>
<dbReference type="PANTHER" id="PTHR22748:SF6">
    <property type="entry name" value="DNA-(APURINIC OR APYRIMIDINIC SITE) ENDONUCLEASE"/>
    <property type="match status" value="1"/>
</dbReference>
<comment type="similarity">
    <text evidence="1">Belongs to the DNA repair enzymes AP/ExoA family.</text>
</comment>
<evidence type="ECO:0000313" key="10">
    <source>
        <dbReference type="Proteomes" id="UP000783037"/>
    </source>
</evidence>
<evidence type="ECO:0000256" key="4">
    <source>
        <dbReference type="ARBA" id="ARBA00022842"/>
    </source>
</evidence>
<keyword evidence="3 9" id="KW-0378">Hydrolase</keyword>